<evidence type="ECO:0000313" key="2">
    <source>
        <dbReference type="Proteomes" id="UP001234297"/>
    </source>
</evidence>
<reference evidence="1 2" key="1">
    <citation type="journal article" date="2022" name="Hortic Res">
        <title>A haplotype resolved chromosomal level avocado genome allows analysis of novel avocado genes.</title>
        <authorList>
            <person name="Nath O."/>
            <person name="Fletcher S.J."/>
            <person name="Hayward A."/>
            <person name="Shaw L.M."/>
            <person name="Masouleh A.K."/>
            <person name="Furtado A."/>
            <person name="Henry R.J."/>
            <person name="Mitter N."/>
        </authorList>
    </citation>
    <scope>NUCLEOTIDE SEQUENCE [LARGE SCALE GENOMIC DNA]</scope>
    <source>
        <strain evidence="2">cv. Hass</strain>
    </source>
</reference>
<name>A0ACC2LET6_PERAE</name>
<dbReference type="EMBL" id="CM056815">
    <property type="protein sequence ID" value="KAJ8631775.1"/>
    <property type="molecule type" value="Genomic_DNA"/>
</dbReference>
<keyword evidence="2" id="KW-1185">Reference proteome</keyword>
<comment type="caution">
    <text evidence="1">The sequence shown here is derived from an EMBL/GenBank/DDBJ whole genome shotgun (WGS) entry which is preliminary data.</text>
</comment>
<proteinExistence type="predicted"/>
<sequence>MARPLKLIWALLLILVLSTPTFSQLDEIYYAGFSDIGTSPTSPSPMLSYVTVRSLDLSSLSSLPHHKKKHISFIVAASTSAALLMFICIAAAIYIFQKIKKLDVIEPWELKYGPQRFSYKELKTATKGFHNKELLGFGGFGRVYRGTLPKPKTQIAIKRVSHESRQGIREFVAEIASTVATSSSCRAGAAAEAV</sequence>
<evidence type="ECO:0000313" key="1">
    <source>
        <dbReference type="EMBL" id="KAJ8631775.1"/>
    </source>
</evidence>
<dbReference type="Proteomes" id="UP001234297">
    <property type="component" value="Chromosome 7"/>
</dbReference>
<accession>A0ACC2LET6</accession>
<gene>
    <name evidence="1" type="ORF">MRB53_025098</name>
</gene>
<protein>
    <submittedName>
        <fullName evidence="1">Uncharacterized protein</fullName>
    </submittedName>
</protein>
<organism evidence="1 2">
    <name type="scientific">Persea americana</name>
    <name type="common">Avocado</name>
    <dbReference type="NCBI Taxonomy" id="3435"/>
    <lineage>
        <taxon>Eukaryota</taxon>
        <taxon>Viridiplantae</taxon>
        <taxon>Streptophyta</taxon>
        <taxon>Embryophyta</taxon>
        <taxon>Tracheophyta</taxon>
        <taxon>Spermatophyta</taxon>
        <taxon>Magnoliopsida</taxon>
        <taxon>Magnoliidae</taxon>
        <taxon>Laurales</taxon>
        <taxon>Lauraceae</taxon>
        <taxon>Persea</taxon>
    </lineage>
</organism>